<evidence type="ECO:0000256" key="4">
    <source>
        <dbReference type="PROSITE-ProRule" id="PRU00134"/>
    </source>
</evidence>
<evidence type="ECO:0000256" key="3">
    <source>
        <dbReference type="ARBA" id="ARBA00022833"/>
    </source>
</evidence>
<keyword evidence="2 4" id="KW-0863">Zinc-finger</keyword>
<dbReference type="STRING" id="1287681.M7TQX4"/>
<evidence type="ECO:0000259" key="5">
    <source>
        <dbReference type="PROSITE" id="PS50865"/>
    </source>
</evidence>
<gene>
    <name evidence="6" type="ORF">UCREL1_600</name>
</gene>
<organism evidence="6 7">
    <name type="scientific">Eutypa lata (strain UCR-EL1)</name>
    <name type="common">Grapevine dieback disease fungus</name>
    <name type="synonym">Eutypa armeniacae</name>
    <dbReference type="NCBI Taxonomy" id="1287681"/>
    <lineage>
        <taxon>Eukaryota</taxon>
        <taxon>Fungi</taxon>
        <taxon>Dikarya</taxon>
        <taxon>Ascomycota</taxon>
        <taxon>Pezizomycotina</taxon>
        <taxon>Sordariomycetes</taxon>
        <taxon>Xylariomycetidae</taxon>
        <taxon>Xylariales</taxon>
        <taxon>Diatrypaceae</taxon>
        <taxon>Eutypa</taxon>
    </lineage>
</organism>
<dbReference type="SUPFAM" id="SSF144232">
    <property type="entry name" value="HIT/MYND zinc finger-like"/>
    <property type="match status" value="1"/>
</dbReference>
<feature type="domain" description="MYND-type" evidence="5">
    <location>
        <begin position="157"/>
        <end position="199"/>
    </location>
</feature>
<dbReference type="InterPro" id="IPR002893">
    <property type="entry name" value="Znf_MYND"/>
</dbReference>
<dbReference type="eggNOG" id="ENOG502RPCJ">
    <property type="taxonomic scope" value="Eukaryota"/>
</dbReference>
<evidence type="ECO:0000256" key="1">
    <source>
        <dbReference type="ARBA" id="ARBA00022723"/>
    </source>
</evidence>
<dbReference type="EMBL" id="KB705473">
    <property type="protein sequence ID" value="EMR72336.1"/>
    <property type="molecule type" value="Genomic_DNA"/>
</dbReference>
<dbReference type="GO" id="GO:0008270">
    <property type="term" value="F:zinc ion binding"/>
    <property type="evidence" value="ECO:0007669"/>
    <property type="project" value="UniProtKB-KW"/>
</dbReference>
<dbReference type="PROSITE" id="PS50865">
    <property type="entry name" value="ZF_MYND_2"/>
    <property type="match status" value="1"/>
</dbReference>
<dbReference type="Gene3D" id="6.10.140.2220">
    <property type="match status" value="1"/>
</dbReference>
<evidence type="ECO:0000256" key="2">
    <source>
        <dbReference type="ARBA" id="ARBA00022771"/>
    </source>
</evidence>
<dbReference type="PROSITE" id="PS01360">
    <property type="entry name" value="ZF_MYND_1"/>
    <property type="match status" value="1"/>
</dbReference>
<dbReference type="AlphaFoldDB" id="M7TQX4"/>
<evidence type="ECO:0000313" key="6">
    <source>
        <dbReference type="EMBL" id="EMR72336.1"/>
    </source>
</evidence>
<sequence length="215" mass="24376">MGRWGVRLFEGDRDLDMVGDLEYLFEKEKKIEIDFSGLLNSRSGEEKDNAAAKIRAQLDADGTADELFKALRAKEREREGQYNVIIFGSLMMLAGVSIRQDHLQHLRELVPKINCNHRYVLPLWDSGFRGPGRAQFVAALDHYRPGVARDFVGAASCFQCGKVKADTGCEPRKCARCELAWYCGKDCQKAHWKLHKPSCVSMDDRSNGEYILMNV</sequence>
<dbReference type="KEGG" id="ela:UCREL1_600"/>
<reference evidence="7" key="1">
    <citation type="journal article" date="2013" name="Genome Announc.">
        <title>Draft genome sequence of the grapevine dieback fungus Eutypa lata UCR-EL1.</title>
        <authorList>
            <person name="Blanco-Ulate B."/>
            <person name="Rolshausen P.E."/>
            <person name="Cantu D."/>
        </authorList>
    </citation>
    <scope>NUCLEOTIDE SEQUENCE [LARGE SCALE GENOMIC DNA]</scope>
    <source>
        <strain evidence="7">UCR-EL1</strain>
    </source>
</reference>
<keyword evidence="3" id="KW-0862">Zinc</keyword>
<dbReference type="Proteomes" id="UP000012174">
    <property type="component" value="Unassembled WGS sequence"/>
</dbReference>
<proteinExistence type="predicted"/>
<evidence type="ECO:0000313" key="7">
    <source>
        <dbReference type="Proteomes" id="UP000012174"/>
    </source>
</evidence>
<dbReference type="OMA" id="DIGHKPL"/>
<protein>
    <recommendedName>
        <fullName evidence="5">MYND-type domain-containing protein</fullName>
    </recommendedName>
</protein>
<dbReference type="OrthoDB" id="341421at2759"/>
<dbReference type="HOGENOM" id="CLU_104296_0_0_1"/>
<name>M7TQX4_EUTLA</name>
<accession>M7TQX4</accession>
<keyword evidence="7" id="KW-1185">Reference proteome</keyword>
<dbReference type="Pfam" id="PF01753">
    <property type="entry name" value="zf-MYND"/>
    <property type="match status" value="1"/>
</dbReference>
<keyword evidence="1" id="KW-0479">Metal-binding</keyword>